<reference evidence="1 2" key="1">
    <citation type="submission" date="2024-04" db="EMBL/GenBank/DDBJ databases">
        <title>Tritrichomonas musculus Genome.</title>
        <authorList>
            <person name="Alves-Ferreira E."/>
            <person name="Grigg M."/>
            <person name="Lorenzi H."/>
            <person name="Galac M."/>
        </authorList>
    </citation>
    <scope>NUCLEOTIDE SEQUENCE [LARGE SCALE GENOMIC DNA]</scope>
    <source>
        <strain evidence="1 2">EAF2021</strain>
    </source>
</reference>
<dbReference type="Proteomes" id="UP001470230">
    <property type="component" value="Unassembled WGS sequence"/>
</dbReference>
<dbReference type="PANTHER" id="PTHR12975">
    <property type="entry name" value="TRANSPORT PROTEIN TRAPP"/>
    <property type="match status" value="1"/>
</dbReference>
<keyword evidence="2" id="KW-1185">Reference proteome</keyword>
<dbReference type="EMBL" id="JAPFFF010000005">
    <property type="protein sequence ID" value="KAK8888833.1"/>
    <property type="molecule type" value="Genomic_DNA"/>
</dbReference>
<dbReference type="InterPro" id="IPR024420">
    <property type="entry name" value="TRAPP_III_complex_Trs85"/>
</dbReference>
<proteinExistence type="predicted"/>
<evidence type="ECO:0000313" key="2">
    <source>
        <dbReference type="Proteomes" id="UP001470230"/>
    </source>
</evidence>
<protein>
    <recommendedName>
        <fullName evidence="3">Trafficking protein particle complex subunit 11 domain-containing protein</fullName>
    </recommendedName>
</protein>
<comment type="caution">
    <text evidence="1">The sequence shown here is derived from an EMBL/GenBank/DDBJ whole genome shotgun (WGS) entry which is preliminary data.</text>
</comment>
<sequence>MNTALPFHNLEPRKYIPRRYSPLFITVVEDDVESLFQYCGLTFTDFFAALAAQENPPIRVMNSSSVQQETQDSFFNRVSNDTTMFSQSFIFAEYEEKDTTVPQLAPVPGRFPSEFHYPSPLSMRPPWYTGMIENLLQSMQFSDFNFCDLPACIIYATLSGTNLPLKKVDEVRKSIPFPNWMLEFVTDIPIIRIVVYDGLLVSKPPSDVNAPRGAFAQVIGLCFRSRRMNTAGAIDPVDLRNLFRYDEHLSQNPQFCGFLSNTDLERCRAVVKNVYQTSMAYIEQSLKTYQLQIENAKKLNNRVKGWFNNKAPDRVTQHLQVPWRKILYVIVGSFQMLMGRYELAKKNLLHFNTSIHDGRFPELRIFSSFQAAMASVMLPDGMKSFKEILDDVIINIQQARSIRFLLMAPLLGIEFNDFESTNSLFRANEAIRLCEVGIRKISALWTGNMPKKSLFLAFFFERYAGLLRKNRVSLLQTARAAILYKQADQTAHSLRCYIWLFRSLPRNSWVLLYQEVWLEKAVALCQLSQWSRALNACKDLLALPDLDKRLHERVISQFWTPFNDSTLDKKNLHIQINSLLEVKSLTMTDKTHPSYWGLPEAEFDTMIKEFDQYVRQKISRTTSVSFDSWYDEEDENLHYNKSKAIRTVGVGTQLILTIELYNRYKFSVHLDRAILNATYEGKAKEEKNFEMEEVRGKDIPGFTRETTKLSFKFLPLSEGQYTVNSFTKNYWGYVDTVVDCGPLVFNAVKDVPMLKMEIDDFPEESLTSQCYEFYINVTNIGNTVVDTFLIIYDHPNSIVSSEYRTTSLGSVNFLTVHHELMPMQSTTIELNLWIEHPGETVYHFCIASNGLRCAFDKKSIKASPISKVDSVILRKSNDSGNLTFQCSITSLIDNLSIVGVIDDQSRYLKLIGIPDDNPVLNKGESISIVGFTKDFDPSSETAEAWRTKLMGDRPLAILYEIEGNSFYAQETLKLGTIQLPKRIKIEIPPEVTIESEDGFEKVNCKISWLDPPDDDSFLYVQPGPINFIDDQEGKASRESSIHGSFASSNSNNSLKTGQGIYSSKNGSILPSSASNLVTRIEIPSRNIVNGCRWFGAVRKLLSKENDFQADITFIAQQDGVYKFPVVYTSSSPDFSFSTPIHYTQTVHIISK</sequence>
<dbReference type="PANTHER" id="PTHR12975:SF6">
    <property type="entry name" value="TRAFFICKING PROTEIN PARTICLE COMPLEX SUBUNIT 8"/>
    <property type="match status" value="1"/>
</dbReference>
<accession>A0ABR2KCI3</accession>
<evidence type="ECO:0008006" key="3">
    <source>
        <dbReference type="Google" id="ProtNLM"/>
    </source>
</evidence>
<evidence type="ECO:0000313" key="1">
    <source>
        <dbReference type="EMBL" id="KAK8888833.1"/>
    </source>
</evidence>
<name>A0ABR2KCI3_9EUKA</name>
<gene>
    <name evidence="1" type="ORF">M9Y10_033573</name>
</gene>
<organism evidence="1 2">
    <name type="scientific">Tritrichomonas musculus</name>
    <dbReference type="NCBI Taxonomy" id="1915356"/>
    <lineage>
        <taxon>Eukaryota</taxon>
        <taxon>Metamonada</taxon>
        <taxon>Parabasalia</taxon>
        <taxon>Tritrichomonadida</taxon>
        <taxon>Tritrichomonadidae</taxon>
        <taxon>Tritrichomonas</taxon>
    </lineage>
</organism>